<evidence type="ECO:0000256" key="1">
    <source>
        <dbReference type="SAM" id="MobiDB-lite"/>
    </source>
</evidence>
<dbReference type="Proteomes" id="UP000799291">
    <property type="component" value="Unassembled WGS sequence"/>
</dbReference>
<organism evidence="2 3">
    <name type="scientific">Lentithecium fluviatile CBS 122367</name>
    <dbReference type="NCBI Taxonomy" id="1168545"/>
    <lineage>
        <taxon>Eukaryota</taxon>
        <taxon>Fungi</taxon>
        <taxon>Dikarya</taxon>
        <taxon>Ascomycota</taxon>
        <taxon>Pezizomycotina</taxon>
        <taxon>Dothideomycetes</taxon>
        <taxon>Pleosporomycetidae</taxon>
        <taxon>Pleosporales</taxon>
        <taxon>Massarineae</taxon>
        <taxon>Lentitheciaceae</taxon>
        <taxon>Lentithecium</taxon>
    </lineage>
</organism>
<sequence length="162" mass="18704">MAPRNLLKQVFRNILHQKSMETMRPPNDNGKAPQQQTTIEFERPHTAPLEPTHDWVDDQSVLDTIDEASDSSGTTAEHRAERNTDQQGPSPEALEYFHRLLQFTETMTVSHLDTIETTLTLLEALEKFSPEVEPLRKEILEKKSWCESQLKEVHRAEGREDE</sequence>
<feature type="compositionally biased region" description="Basic and acidic residues" evidence="1">
    <location>
        <begin position="47"/>
        <end position="56"/>
    </location>
</feature>
<dbReference type="AlphaFoldDB" id="A0A6G1IJP8"/>
<feature type="region of interest" description="Disordered" evidence="1">
    <location>
        <begin position="19"/>
        <end position="38"/>
    </location>
</feature>
<gene>
    <name evidence="2" type="ORF">K458DRAFT_395008</name>
</gene>
<evidence type="ECO:0000313" key="2">
    <source>
        <dbReference type="EMBL" id="KAF2678467.1"/>
    </source>
</evidence>
<reference evidence="2" key="1">
    <citation type="journal article" date="2020" name="Stud. Mycol.">
        <title>101 Dothideomycetes genomes: a test case for predicting lifestyles and emergence of pathogens.</title>
        <authorList>
            <person name="Haridas S."/>
            <person name="Albert R."/>
            <person name="Binder M."/>
            <person name="Bloem J."/>
            <person name="Labutti K."/>
            <person name="Salamov A."/>
            <person name="Andreopoulos B."/>
            <person name="Baker S."/>
            <person name="Barry K."/>
            <person name="Bills G."/>
            <person name="Bluhm B."/>
            <person name="Cannon C."/>
            <person name="Castanera R."/>
            <person name="Culley D."/>
            <person name="Daum C."/>
            <person name="Ezra D."/>
            <person name="Gonzalez J."/>
            <person name="Henrissat B."/>
            <person name="Kuo A."/>
            <person name="Liang C."/>
            <person name="Lipzen A."/>
            <person name="Lutzoni F."/>
            <person name="Magnuson J."/>
            <person name="Mondo S."/>
            <person name="Nolan M."/>
            <person name="Ohm R."/>
            <person name="Pangilinan J."/>
            <person name="Park H.-J."/>
            <person name="Ramirez L."/>
            <person name="Alfaro M."/>
            <person name="Sun H."/>
            <person name="Tritt A."/>
            <person name="Yoshinaga Y."/>
            <person name="Zwiers L.-H."/>
            <person name="Turgeon B."/>
            <person name="Goodwin S."/>
            <person name="Spatafora J."/>
            <person name="Crous P."/>
            <person name="Grigoriev I."/>
        </authorList>
    </citation>
    <scope>NUCLEOTIDE SEQUENCE</scope>
    <source>
        <strain evidence="2">CBS 122367</strain>
    </source>
</reference>
<protein>
    <submittedName>
        <fullName evidence="2">Uncharacterized protein</fullName>
    </submittedName>
</protein>
<name>A0A6G1IJP8_9PLEO</name>
<dbReference type="EMBL" id="MU005612">
    <property type="protein sequence ID" value="KAF2678467.1"/>
    <property type="molecule type" value="Genomic_DNA"/>
</dbReference>
<keyword evidence="3" id="KW-1185">Reference proteome</keyword>
<evidence type="ECO:0000313" key="3">
    <source>
        <dbReference type="Proteomes" id="UP000799291"/>
    </source>
</evidence>
<proteinExistence type="predicted"/>
<accession>A0A6G1IJP8</accession>
<feature type="region of interest" description="Disordered" evidence="1">
    <location>
        <begin position="47"/>
        <end position="91"/>
    </location>
</feature>